<dbReference type="Proteomes" id="UP000225706">
    <property type="component" value="Unassembled WGS sequence"/>
</dbReference>
<organism evidence="3 4">
    <name type="scientific">Stylophora pistillata</name>
    <name type="common">Smooth cauliflower coral</name>
    <dbReference type="NCBI Taxonomy" id="50429"/>
    <lineage>
        <taxon>Eukaryota</taxon>
        <taxon>Metazoa</taxon>
        <taxon>Cnidaria</taxon>
        <taxon>Anthozoa</taxon>
        <taxon>Hexacorallia</taxon>
        <taxon>Scleractinia</taxon>
        <taxon>Astrocoeniina</taxon>
        <taxon>Pocilloporidae</taxon>
        <taxon>Stylophora</taxon>
    </lineage>
</organism>
<comment type="caution">
    <text evidence="3">The sequence shown here is derived from an EMBL/GenBank/DDBJ whole genome shotgun (WGS) entry which is preliminary data.</text>
</comment>
<evidence type="ECO:0000259" key="2">
    <source>
        <dbReference type="Pfam" id="PF14688"/>
    </source>
</evidence>
<dbReference type="Pfam" id="PF14687">
    <property type="entry name" value="DUF4460"/>
    <property type="match status" value="1"/>
</dbReference>
<protein>
    <submittedName>
        <fullName evidence="3">T-cell activation inhibitor, mitochondrial</fullName>
    </submittedName>
</protein>
<dbReference type="Pfam" id="PF14688">
    <property type="entry name" value="DUF4461"/>
    <property type="match status" value="1"/>
</dbReference>
<dbReference type="GO" id="GO:0005739">
    <property type="term" value="C:mitochondrion"/>
    <property type="evidence" value="ECO:0007669"/>
    <property type="project" value="TreeGrafter"/>
</dbReference>
<name>A0A2B4SV14_STYPI</name>
<evidence type="ECO:0000313" key="3">
    <source>
        <dbReference type="EMBL" id="PFX32327.1"/>
    </source>
</evidence>
<feature type="domain" description="DUF4460" evidence="1">
    <location>
        <begin position="20"/>
        <end position="122"/>
    </location>
</feature>
<dbReference type="EMBL" id="LSMT01000025">
    <property type="protein sequence ID" value="PFX32327.1"/>
    <property type="molecule type" value="Genomic_DNA"/>
</dbReference>
<sequence>MLCGVNRLSLKRCARYIFIRHLSSAQTKAALKPFYFAVHPDLFGQYPMQRSINEDSLKRLNSYLEDLQKKNPVNPTHLLFYLKNDTATPPLEEGLDLFKTVRVSLFSRDVQFTISHILKTCGMLEDLVTLHQNSEKPKVSVALPYDAPLHWLNVYKQFSDRQSPVDLAQLQRNSRLSLRDFLDKNIKNAKGKQESSQSVLEESKLLSDKICEELRLNKLQSISGWSYASYHGSLKNFWNLCLSKQSDLQNLKGRTIIFTDWTGVDPLGRVMLNAQDVPEFWLSNLTSLEDSDVLVDQVPMWERKLSSLLGDMKIKYDEDSPSVSVVEYLNYLYRVVSSLKRGLLGPDASTTIQPGEFKECTARILSPADALSLSLSGEFRIPPSIPTELIVDFLGKHKQKAMDLHDENKRNILTEEQAVQSCREKFQFSSLSKDSSVSPLQMSDCCERLLGEDYPDIKNTNLIVSKYYHVNEDGQISIPWNWK</sequence>
<dbReference type="OrthoDB" id="4238at2759"/>
<feature type="domain" description="DUF4461" evidence="2">
    <location>
        <begin position="177"/>
        <end position="483"/>
    </location>
</feature>
<proteinExistence type="predicted"/>
<reference evidence="4" key="1">
    <citation type="journal article" date="2017" name="bioRxiv">
        <title>Comparative analysis of the genomes of Stylophora pistillata and Acropora digitifera provides evidence for extensive differences between species of corals.</title>
        <authorList>
            <person name="Voolstra C.R."/>
            <person name="Li Y."/>
            <person name="Liew Y.J."/>
            <person name="Baumgarten S."/>
            <person name="Zoccola D."/>
            <person name="Flot J.-F."/>
            <person name="Tambutte S."/>
            <person name="Allemand D."/>
            <person name="Aranda M."/>
        </authorList>
    </citation>
    <scope>NUCLEOTIDE SEQUENCE [LARGE SCALE GENOMIC DNA]</scope>
</reference>
<accession>A0A2B4SV14</accession>
<evidence type="ECO:0000259" key="1">
    <source>
        <dbReference type="Pfam" id="PF14687"/>
    </source>
</evidence>
<dbReference type="InterPro" id="IPR027989">
    <property type="entry name" value="DUF4461"/>
</dbReference>
<dbReference type="InterPro" id="IPR027986">
    <property type="entry name" value="TCAIM"/>
</dbReference>
<gene>
    <name evidence="3" type="primary">TCAIM</name>
    <name evidence="3" type="ORF">AWC38_SpisGene2865</name>
</gene>
<evidence type="ECO:0000313" key="4">
    <source>
        <dbReference type="Proteomes" id="UP000225706"/>
    </source>
</evidence>
<dbReference type="AlphaFoldDB" id="A0A2B4SV14"/>
<keyword evidence="4" id="KW-1185">Reference proteome</keyword>
<dbReference type="PANTHER" id="PTHR31596">
    <property type="entry name" value="T-CELL ACTIVATION INHIBITOR, MITOCHONDRIAL"/>
    <property type="match status" value="1"/>
</dbReference>
<dbReference type="InterPro" id="IPR028031">
    <property type="entry name" value="DUF4460"/>
</dbReference>
<dbReference type="PANTHER" id="PTHR31596:SF1">
    <property type="entry name" value="T-CELL ACTIVATION INHIBITOR, MITOCHONDRIAL"/>
    <property type="match status" value="1"/>
</dbReference>